<keyword evidence="11 16" id="KW-0560">Oxidoreductase</keyword>
<comment type="subcellular location">
    <subcellularLocation>
        <location evidence="3">Membrane</location>
    </subcellularLocation>
</comment>
<dbReference type="RefSeq" id="WP_139065087.1">
    <property type="nucleotide sequence ID" value="NZ_CP040812.1"/>
</dbReference>
<comment type="pathway">
    <text evidence="4">Pyrimidine metabolism; UMP biosynthesis via de novo pathway; orotate from (S)-dihydroorotate (quinone route): step 1/1.</text>
</comment>
<evidence type="ECO:0000256" key="14">
    <source>
        <dbReference type="NCBIfam" id="TIGR01036"/>
    </source>
</evidence>
<dbReference type="EMBL" id="CP040812">
    <property type="protein sequence ID" value="QCY68510.1"/>
    <property type="molecule type" value="Genomic_DNA"/>
</dbReference>
<evidence type="ECO:0000259" key="15">
    <source>
        <dbReference type="Pfam" id="PF01180"/>
    </source>
</evidence>
<dbReference type="InterPro" id="IPR050074">
    <property type="entry name" value="DHO_dehydrogenase"/>
</dbReference>
<dbReference type="InterPro" id="IPR005719">
    <property type="entry name" value="Dihydroorotate_DH_2"/>
</dbReference>
<dbReference type="AlphaFoldDB" id="A0A5B7WZK9"/>
<keyword evidence="8" id="KW-0285">Flavoprotein</keyword>
<evidence type="ECO:0000256" key="8">
    <source>
        <dbReference type="ARBA" id="ARBA00022630"/>
    </source>
</evidence>
<keyword evidence="17" id="KW-1185">Reference proteome</keyword>
<evidence type="ECO:0000256" key="13">
    <source>
        <dbReference type="ARBA" id="ARBA00048639"/>
    </source>
</evidence>
<dbReference type="OrthoDB" id="9802377at2"/>
<proteinExistence type="inferred from homology"/>
<dbReference type="GO" id="GO:0005886">
    <property type="term" value="C:plasma membrane"/>
    <property type="evidence" value="ECO:0007669"/>
    <property type="project" value="TreeGrafter"/>
</dbReference>
<keyword evidence="12" id="KW-0472">Membrane</keyword>
<keyword evidence="9" id="KW-0288">FMN</keyword>
<dbReference type="GO" id="GO:0106430">
    <property type="term" value="F:dihydroorotate dehydrogenase (quinone) activity"/>
    <property type="evidence" value="ECO:0007669"/>
    <property type="project" value="UniProtKB-EC"/>
</dbReference>
<dbReference type="NCBIfam" id="NF003652">
    <property type="entry name" value="PRK05286.2-5"/>
    <property type="match status" value="1"/>
</dbReference>
<evidence type="ECO:0000256" key="11">
    <source>
        <dbReference type="ARBA" id="ARBA00023002"/>
    </source>
</evidence>
<dbReference type="GO" id="GO:0044205">
    <property type="term" value="P:'de novo' UMP biosynthetic process"/>
    <property type="evidence" value="ECO:0007669"/>
    <property type="project" value="UniProtKB-UniPathway"/>
</dbReference>
<dbReference type="Proteomes" id="UP000309016">
    <property type="component" value="Chromosome"/>
</dbReference>
<gene>
    <name evidence="16" type="ORF">FHG64_03395</name>
</gene>
<evidence type="ECO:0000256" key="6">
    <source>
        <dbReference type="ARBA" id="ARBA00012791"/>
    </source>
</evidence>
<dbReference type="Pfam" id="PF01180">
    <property type="entry name" value="DHO_dh"/>
    <property type="match status" value="1"/>
</dbReference>
<sequence>MIKLLYKKLLKPLLFKFDPEMVHDIFVDLGEFLGKYAAGRSFIARLYKYKGRDITTTVDGISYKYPIILAAGFDYNGRLAGVLDCLSFGGDEIGSVTARPCDGNPKPRLKRLIKSNSLVVYKGLKNEGVDRIIERLKKIKNPTGFKRGISIAKTNDAANVSPEAGLEDYHYSFKRLIEEDMGDFYTINISCPNVHGGENFAEPGRLDALMKKLFRLEPNRPVYCKMPINTSWKEFNDLLKVLNKYPINGLVIGNLNKDYSRISFPEEAPEEYRGGLSGEPCFDLSNELIRRTRKEWGTRFTIIGCGGILSAKDAMEKFRAGADLLQLITGMIFEGPHLMREICETYSKSEFHIKKSDSPRPQNPVVDVKHAVCDQ</sequence>
<evidence type="ECO:0000256" key="7">
    <source>
        <dbReference type="ARBA" id="ARBA00018366"/>
    </source>
</evidence>
<comment type="similarity">
    <text evidence="5">Belongs to the dihydroorotate dehydrogenase family. Type 2 subfamily.</text>
</comment>
<comment type="cofactor">
    <cofactor evidence="1">
        <name>FMN</name>
        <dbReference type="ChEBI" id="CHEBI:58210"/>
    </cofactor>
</comment>
<evidence type="ECO:0000313" key="17">
    <source>
        <dbReference type="Proteomes" id="UP000309016"/>
    </source>
</evidence>
<evidence type="ECO:0000256" key="12">
    <source>
        <dbReference type="ARBA" id="ARBA00023136"/>
    </source>
</evidence>
<comment type="function">
    <text evidence="2">Catalyzes the conversion of dihydroorotate to orotate with quinone as electron acceptor.</text>
</comment>
<name>A0A5B7WZK9_9FLAO</name>
<dbReference type="EC" id="1.3.5.2" evidence="6 14"/>
<dbReference type="UniPathway" id="UPA00070">
    <property type="reaction ID" value="UER00946"/>
</dbReference>
<organism evidence="16 17">
    <name type="scientific">Antarcticibacterium flavum</name>
    <dbReference type="NCBI Taxonomy" id="2058175"/>
    <lineage>
        <taxon>Bacteria</taxon>
        <taxon>Pseudomonadati</taxon>
        <taxon>Bacteroidota</taxon>
        <taxon>Flavobacteriia</taxon>
        <taxon>Flavobacteriales</taxon>
        <taxon>Flavobacteriaceae</taxon>
        <taxon>Antarcticibacterium</taxon>
    </lineage>
</organism>
<evidence type="ECO:0000256" key="2">
    <source>
        <dbReference type="ARBA" id="ARBA00003125"/>
    </source>
</evidence>
<dbReference type="GO" id="GO:0005737">
    <property type="term" value="C:cytoplasm"/>
    <property type="evidence" value="ECO:0007669"/>
    <property type="project" value="InterPro"/>
</dbReference>
<evidence type="ECO:0000256" key="1">
    <source>
        <dbReference type="ARBA" id="ARBA00001917"/>
    </source>
</evidence>
<reference evidence="16 17" key="1">
    <citation type="submission" date="2019-06" db="EMBL/GenBank/DDBJ databases">
        <title>Complete genome sequence of Antarcticibacterium flavum KCTC 52984T from an Antarctic marine sediment.</title>
        <authorList>
            <person name="Lee Y.M."/>
            <person name="Shin S.C."/>
        </authorList>
    </citation>
    <scope>NUCLEOTIDE SEQUENCE [LARGE SCALE GENOMIC DNA]</scope>
    <source>
        <strain evidence="16 17">KCTC 52984</strain>
    </source>
</reference>
<evidence type="ECO:0000256" key="3">
    <source>
        <dbReference type="ARBA" id="ARBA00004370"/>
    </source>
</evidence>
<dbReference type="InterPro" id="IPR005720">
    <property type="entry name" value="Dihydroorotate_DH_cat"/>
</dbReference>
<dbReference type="PROSITE" id="PS00912">
    <property type="entry name" value="DHODEHASE_2"/>
    <property type="match status" value="1"/>
</dbReference>
<evidence type="ECO:0000313" key="16">
    <source>
        <dbReference type="EMBL" id="QCY68510.1"/>
    </source>
</evidence>
<dbReference type="GO" id="GO:0006207">
    <property type="term" value="P:'de novo' pyrimidine nucleobase biosynthetic process"/>
    <property type="evidence" value="ECO:0007669"/>
    <property type="project" value="UniProtKB-UniRule"/>
</dbReference>
<dbReference type="NCBIfam" id="TIGR01036">
    <property type="entry name" value="pyrD_sub2"/>
    <property type="match status" value="1"/>
</dbReference>
<accession>A0A5B7WZK9</accession>
<evidence type="ECO:0000256" key="9">
    <source>
        <dbReference type="ARBA" id="ARBA00022643"/>
    </source>
</evidence>
<evidence type="ECO:0000256" key="4">
    <source>
        <dbReference type="ARBA" id="ARBA00005161"/>
    </source>
</evidence>
<dbReference type="PANTHER" id="PTHR48109:SF4">
    <property type="entry name" value="DIHYDROOROTATE DEHYDROGENASE (QUINONE), MITOCHONDRIAL"/>
    <property type="match status" value="1"/>
</dbReference>
<dbReference type="Gene3D" id="3.20.20.70">
    <property type="entry name" value="Aldolase class I"/>
    <property type="match status" value="1"/>
</dbReference>
<dbReference type="SUPFAM" id="SSF51395">
    <property type="entry name" value="FMN-linked oxidoreductases"/>
    <property type="match status" value="1"/>
</dbReference>
<evidence type="ECO:0000256" key="10">
    <source>
        <dbReference type="ARBA" id="ARBA00022975"/>
    </source>
</evidence>
<dbReference type="KEGG" id="afla:FHG64_03395"/>
<dbReference type="PANTHER" id="PTHR48109">
    <property type="entry name" value="DIHYDROOROTATE DEHYDROGENASE (QUINONE), MITOCHONDRIAL-RELATED"/>
    <property type="match status" value="1"/>
</dbReference>
<evidence type="ECO:0000256" key="5">
    <source>
        <dbReference type="ARBA" id="ARBA00005359"/>
    </source>
</evidence>
<dbReference type="InterPro" id="IPR001295">
    <property type="entry name" value="Dihydroorotate_DH_CS"/>
</dbReference>
<dbReference type="InterPro" id="IPR013785">
    <property type="entry name" value="Aldolase_TIM"/>
</dbReference>
<feature type="domain" description="Dihydroorotate dehydrogenase catalytic" evidence="15">
    <location>
        <begin position="55"/>
        <end position="345"/>
    </location>
</feature>
<keyword evidence="10" id="KW-0665">Pyrimidine biosynthesis</keyword>
<dbReference type="CDD" id="cd04738">
    <property type="entry name" value="DHOD_2_like"/>
    <property type="match status" value="1"/>
</dbReference>
<comment type="catalytic activity">
    <reaction evidence="13">
        <text>(S)-dihydroorotate + a quinone = orotate + a quinol</text>
        <dbReference type="Rhea" id="RHEA:30187"/>
        <dbReference type="ChEBI" id="CHEBI:24646"/>
        <dbReference type="ChEBI" id="CHEBI:30839"/>
        <dbReference type="ChEBI" id="CHEBI:30864"/>
        <dbReference type="ChEBI" id="CHEBI:132124"/>
        <dbReference type="EC" id="1.3.5.2"/>
    </reaction>
</comment>
<protein>
    <recommendedName>
        <fullName evidence="7 14">Dihydroorotate dehydrogenase (quinone)</fullName>
        <ecNumber evidence="6 14">1.3.5.2</ecNumber>
    </recommendedName>
</protein>